<sequence>MKSVHLLSNLFHFIYSLLVCGICGWGEGRGGLLRGSRMDVESVWLAQKWVEFKRLILRRLKIWGRVEITRQTFY</sequence>
<organism evidence="1 2">
    <name type="scientific">Meloidogyne enterolobii</name>
    <name type="common">Root-knot nematode worm</name>
    <name type="synonym">Meloidogyne mayaguensis</name>
    <dbReference type="NCBI Taxonomy" id="390850"/>
    <lineage>
        <taxon>Eukaryota</taxon>
        <taxon>Metazoa</taxon>
        <taxon>Ecdysozoa</taxon>
        <taxon>Nematoda</taxon>
        <taxon>Chromadorea</taxon>
        <taxon>Rhabditida</taxon>
        <taxon>Tylenchina</taxon>
        <taxon>Tylenchomorpha</taxon>
        <taxon>Tylenchoidea</taxon>
        <taxon>Meloidogynidae</taxon>
        <taxon>Meloidogyninae</taxon>
        <taxon>Meloidogyne</taxon>
    </lineage>
</organism>
<name>A0ACB0YV58_MELEN</name>
<evidence type="ECO:0000313" key="2">
    <source>
        <dbReference type="Proteomes" id="UP001497535"/>
    </source>
</evidence>
<proteinExistence type="predicted"/>
<comment type="caution">
    <text evidence="1">The sequence shown here is derived from an EMBL/GenBank/DDBJ whole genome shotgun (WGS) entry which is preliminary data.</text>
</comment>
<dbReference type="Proteomes" id="UP001497535">
    <property type="component" value="Unassembled WGS sequence"/>
</dbReference>
<dbReference type="EMBL" id="CAVMJV010000018">
    <property type="protein sequence ID" value="CAK5062591.1"/>
    <property type="molecule type" value="Genomic_DNA"/>
</dbReference>
<reference evidence="1" key="1">
    <citation type="submission" date="2023-11" db="EMBL/GenBank/DDBJ databases">
        <authorList>
            <person name="Poullet M."/>
        </authorList>
    </citation>
    <scope>NUCLEOTIDE SEQUENCE</scope>
    <source>
        <strain evidence="1">E1834</strain>
    </source>
</reference>
<accession>A0ACB0YV58</accession>
<protein>
    <submittedName>
        <fullName evidence="1">Uncharacterized protein</fullName>
    </submittedName>
</protein>
<gene>
    <name evidence="1" type="ORF">MENTE1834_LOCUS16542</name>
</gene>
<keyword evidence="2" id="KW-1185">Reference proteome</keyword>
<evidence type="ECO:0000313" key="1">
    <source>
        <dbReference type="EMBL" id="CAK5062591.1"/>
    </source>
</evidence>